<feature type="compositionally biased region" description="Acidic residues" evidence="1">
    <location>
        <begin position="136"/>
        <end position="157"/>
    </location>
</feature>
<proteinExistence type="predicted"/>
<evidence type="ECO:0000313" key="3">
    <source>
        <dbReference type="Proteomes" id="UP000596660"/>
    </source>
</evidence>
<dbReference type="GO" id="GO:0016567">
    <property type="term" value="P:protein ubiquitination"/>
    <property type="evidence" value="ECO:0007669"/>
    <property type="project" value="InterPro"/>
</dbReference>
<sequence length="222" mass="25396">MNQNPAMELYYANNTTSAYPNPYQHQHSDHFMGFFDGLAHPNVNPVSNPNPSLAYVYPHVPMPNHQETAYWSMNMNYNRSDFSDVGTTSYYGYDVTNPLPRTEINRRTWEYSPSMHIEEPTMVMQSQENVVTTSDAAEECPDDDQDDDNPEVAWQDDVDPDSMTYEELLDLGEAVGSQSRGLSQELIKLLPTSRYKAGGFFSRKKSRERHVRFAIVKCSGMK</sequence>
<dbReference type="Proteomes" id="UP000596660">
    <property type="component" value="Unplaced"/>
</dbReference>
<dbReference type="InterPro" id="IPR033276">
    <property type="entry name" value="BB"/>
</dbReference>
<dbReference type="GO" id="GO:0004842">
    <property type="term" value="F:ubiquitin-protein transferase activity"/>
    <property type="evidence" value="ECO:0007669"/>
    <property type="project" value="InterPro"/>
</dbReference>
<accession>A0A803LBZ0</accession>
<dbReference type="GO" id="GO:0031624">
    <property type="term" value="F:ubiquitin conjugating enzyme binding"/>
    <property type="evidence" value="ECO:0007669"/>
    <property type="project" value="TreeGrafter"/>
</dbReference>
<dbReference type="PANTHER" id="PTHR46400">
    <property type="entry name" value="RING/U-BOX SUPERFAMILY PROTEIN"/>
    <property type="match status" value="1"/>
</dbReference>
<feature type="region of interest" description="Disordered" evidence="1">
    <location>
        <begin position="132"/>
        <end position="157"/>
    </location>
</feature>
<reference evidence="2" key="2">
    <citation type="submission" date="2021-03" db="UniProtKB">
        <authorList>
            <consortium name="EnsemblPlants"/>
        </authorList>
    </citation>
    <scope>IDENTIFICATION</scope>
</reference>
<dbReference type="GO" id="GO:0048437">
    <property type="term" value="P:floral organ development"/>
    <property type="evidence" value="ECO:0007669"/>
    <property type="project" value="TreeGrafter"/>
</dbReference>
<protein>
    <submittedName>
        <fullName evidence="2">Uncharacterized protein</fullName>
    </submittedName>
</protein>
<organism evidence="2 3">
    <name type="scientific">Chenopodium quinoa</name>
    <name type="common">Quinoa</name>
    <dbReference type="NCBI Taxonomy" id="63459"/>
    <lineage>
        <taxon>Eukaryota</taxon>
        <taxon>Viridiplantae</taxon>
        <taxon>Streptophyta</taxon>
        <taxon>Embryophyta</taxon>
        <taxon>Tracheophyta</taxon>
        <taxon>Spermatophyta</taxon>
        <taxon>Magnoliopsida</taxon>
        <taxon>eudicotyledons</taxon>
        <taxon>Gunneridae</taxon>
        <taxon>Pentapetalae</taxon>
        <taxon>Caryophyllales</taxon>
        <taxon>Chenopodiaceae</taxon>
        <taxon>Chenopodioideae</taxon>
        <taxon>Atripliceae</taxon>
        <taxon>Chenopodium</taxon>
    </lineage>
</organism>
<dbReference type="AlphaFoldDB" id="A0A803LBZ0"/>
<dbReference type="OMA" id="GHAHEIN"/>
<reference evidence="2" key="1">
    <citation type="journal article" date="2017" name="Nature">
        <title>The genome of Chenopodium quinoa.</title>
        <authorList>
            <person name="Jarvis D.E."/>
            <person name="Ho Y.S."/>
            <person name="Lightfoot D.J."/>
            <person name="Schmoeckel S.M."/>
            <person name="Li B."/>
            <person name="Borm T.J.A."/>
            <person name="Ohyanagi H."/>
            <person name="Mineta K."/>
            <person name="Michell C.T."/>
            <person name="Saber N."/>
            <person name="Kharbatia N.M."/>
            <person name="Rupper R.R."/>
            <person name="Sharp A.R."/>
            <person name="Dally N."/>
            <person name="Boughton B.A."/>
            <person name="Woo Y.H."/>
            <person name="Gao G."/>
            <person name="Schijlen E.G.W.M."/>
            <person name="Guo X."/>
            <person name="Momin A.A."/>
            <person name="Negrao S."/>
            <person name="Al-Babili S."/>
            <person name="Gehring C."/>
            <person name="Roessner U."/>
            <person name="Jung C."/>
            <person name="Murphy K."/>
            <person name="Arold S.T."/>
            <person name="Gojobori T."/>
            <person name="van der Linden C.G."/>
            <person name="van Loo E.N."/>
            <person name="Jellen E.N."/>
            <person name="Maughan P.J."/>
            <person name="Tester M."/>
        </authorList>
    </citation>
    <scope>NUCLEOTIDE SEQUENCE [LARGE SCALE GENOMIC DNA]</scope>
    <source>
        <strain evidence="2">cv. PI 614886</strain>
    </source>
</reference>
<dbReference type="PANTHER" id="PTHR46400:SF5">
    <property type="entry name" value="RING-TYPE DOMAIN-CONTAINING PROTEIN"/>
    <property type="match status" value="1"/>
</dbReference>
<dbReference type="EnsemblPlants" id="AUR62009379-RA">
    <property type="protein sequence ID" value="AUR62009379-RA:cds"/>
    <property type="gene ID" value="AUR62009379"/>
</dbReference>
<evidence type="ECO:0000313" key="2">
    <source>
        <dbReference type="EnsemblPlants" id="AUR62009379-RA:cds"/>
    </source>
</evidence>
<name>A0A803LBZ0_CHEQI</name>
<keyword evidence="3" id="KW-1185">Reference proteome</keyword>
<dbReference type="Gramene" id="AUR62009379-RA">
    <property type="protein sequence ID" value="AUR62009379-RA:cds"/>
    <property type="gene ID" value="AUR62009379"/>
</dbReference>
<evidence type="ECO:0000256" key="1">
    <source>
        <dbReference type="SAM" id="MobiDB-lite"/>
    </source>
</evidence>
<dbReference type="GO" id="GO:0046621">
    <property type="term" value="P:negative regulation of organ growth"/>
    <property type="evidence" value="ECO:0007669"/>
    <property type="project" value="InterPro"/>
</dbReference>